<protein>
    <recommendedName>
        <fullName evidence="2">Tyr recombinase domain-containing protein</fullName>
    </recommendedName>
</protein>
<feature type="domain" description="Tyr recombinase" evidence="2">
    <location>
        <begin position="193"/>
        <end position="369"/>
    </location>
</feature>
<proteinExistence type="predicted"/>
<accession>A0A3M9MJJ3</accession>
<dbReference type="AlphaFoldDB" id="A0A3M9MJJ3"/>
<dbReference type="Proteomes" id="UP000271678">
    <property type="component" value="Unassembled WGS sequence"/>
</dbReference>
<keyword evidence="1" id="KW-0233">DNA recombination</keyword>
<dbReference type="PROSITE" id="PS51898">
    <property type="entry name" value="TYR_RECOMBINASE"/>
    <property type="match status" value="1"/>
</dbReference>
<evidence type="ECO:0000313" key="4">
    <source>
        <dbReference type="Proteomes" id="UP000271678"/>
    </source>
</evidence>
<dbReference type="PANTHER" id="PTHR30349:SF81">
    <property type="entry name" value="TYROSINE RECOMBINASE XERC"/>
    <property type="match status" value="1"/>
</dbReference>
<dbReference type="InterPro" id="IPR013762">
    <property type="entry name" value="Integrase-like_cat_sf"/>
</dbReference>
<sequence>MQGVEVELVGGVCAVSGSVPYLVCFPRDASAERAANRYLGALWLYGARPLTLKSYGGAVLRWLRFLDAIGVAYDVATRWEYDDFMRHAQLVGKTGGNRKARGDTRLGQNLVTGKHAPDDKRYAATTLNHSRVVLHEWYEYLAEMDGKPLFNPVPYNSRKEQEQVRRTYREGGPQVTYPRGRRIRNGRLPEPKHIPRYLSEEQFVTVWDCMTNQRDRAILRMMVDSGPRSSELLGMRGEDVNWGRALVRYRRKGGLKEDWVPAGSEAILELRRYHLDIGYEPRGGDPVWVTQRGARRPLGYEALRAVLRKANQRLGSDWTPHDLRHTCAVWMLQGGMDIFKVQQLLGHESILTTQKYTKVRIDDLVAAHAQAIVTKSQRPAPVTAFADRYDQDALDALFGKAN</sequence>
<dbReference type="EMBL" id="RJJQ01000002">
    <property type="protein sequence ID" value="RNI24828.1"/>
    <property type="molecule type" value="Genomic_DNA"/>
</dbReference>
<organism evidence="3 4">
    <name type="scientific">Flexivirga caeni</name>
    <dbReference type="NCBI Taxonomy" id="2294115"/>
    <lineage>
        <taxon>Bacteria</taxon>
        <taxon>Bacillati</taxon>
        <taxon>Actinomycetota</taxon>
        <taxon>Actinomycetes</taxon>
        <taxon>Micrococcales</taxon>
        <taxon>Dermacoccaceae</taxon>
        <taxon>Flexivirga</taxon>
    </lineage>
</organism>
<evidence type="ECO:0000259" key="2">
    <source>
        <dbReference type="PROSITE" id="PS51898"/>
    </source>
</evidence>
<gene>
    <name evidence="3" type="ORF">EFY87_03815</name>
</gene>
<dbReference type="PANTHER" id="PTHR30349">
    <property type="entry name" value="PHAGE INTEGRASE-RELATED"/>
    <property type="match status" value="1"/>
</dbReference>
<dbReference type="GO" id="GO:0006310">
    <property type="term" value="P:DNA recombination"/>
    <property type="evidence" value="ECO:0007669"/>
    <property type="project" value="UniProtKB-KW"/>
</dbReference>
<keyword evidence="4" id="KW-1185">Reference proteome</keyword>
<dbReference type="GO" id="GO:0003677">
    <property type="term" value="F:DNA binding"/>
    <property type="evidence" value="ECO:0007669"/>
    <property type="project" value="InterPro"/>
</dbReference>
<dbReference type="Gene3D" id="1.10.443.10">
    <property type="entry name" value="Intergrase catalytic core"/>
    <property type="match status" value="1"/>
</dbReference>
<dbReference type="SUPFAM" id="SSF56349">
    <property type="entry name" value="DNA breaking-rejoining enzymes"/>
    <property type="match status" value="1"/>
</dbReference>
<dbReference type="InterPro" id="IPR002104">
    <property type="entry name" value="Integrase_catalytic"/>
</dbReference>
<evidence type="ECO:0000256" key="1">
    <source>
        <dbReference type="ARBA" id="ARBA00023172"/>
    </source>
</evidence>
<dbReference type="Pfam" id="PF00589">
    <property type="entry name" value="Phage_integrase"/>
    <property type="match status" value="1"/>
</dbReference>
<reference evidence="3 4" key="1">
    <citation type="submission" date="2018-11" db="EMBL/GenBank/DDBJ databases">
        <title>Draft genome of Simplicispira Flexivirga sp. BO-16.</title>
        <authorList>
            <person name="Im W.T."/>
        </authorList>
    </citation>
    <scope>NUCLEOTIDE SEQUENCE [LARGE SCALE GENOMIC DNA]</scope>
    <source>
        <strain evidence="3 4">BO-16</strain>
    </source>
</reference>
<dbReference type="InterPro" id="IPR050090">
    <property type="entry name" value="Tyrosine_recombinase_XerCD"/>
</dbReference>
<comment type="caution">
    <text evidence="3">The sequence shown here is derived from an EMBL/GenBank/DDBJ whole genome shotgun (WGS) entry which is preliminary data.</text>
</comment>
<name>A0A3M9MJJ3_9MICO</name>
<evidence type="ECO:0000313" key="3">
    <source>
        <dbReference type="EMBL" id="RNI24828.1"/>
    </source>
</evidence>
<dbReference type="GO" id="GO:0015074">
    <property type="term" value="P:DNA integration"/>
    <property type="evidence" value="ECO:0007669"/>
    <property type="project" value="InterPro"/>
</dbReference>
<dbReference type="InterPro" id="IPR011010">
    <property type="entry name" value="DNA_brk_join_enz"/>
</dbReference>